<reference evidence="4" key="1">
    <citation type="submission" date="2024-06" db="EMBL/GenBank/DDBJ databases">
        <authorList>
            <person name="Liu X."/>
            <person name="Lenzi L."/>
            <person name="Haldenby T S."/>
            <person name="Uol C."/>
        </authorList>
    </citation>
    <scope>NUCLEOTIDE SEQUENCE</scope>
</reference>
<dbReference type="EMBL" id="CAXLJL010000079">
    <property type="protein sequence ID" value="CAL5131006.1"/>
    <property type="molecule type" value="Genomic_DNA"/>
</dbReference>
<comment type="caution">
    <text evidence="4">The sequence shown here is derived from an EMBL/GenBank/DDBJ whole genome shotgun (WGS) entry which is preliminary data.</text>
</comment>
<keyword evidence="3" id="KW-0653">Protein transport</keyword>
<sequence length="360" mass="40952">MGAMTKRVNYLNRNRRLKAALTSVILQFEHPIAAFGSEFTPITIAQLSYPDLESILCVFDTLVRAPRLQSPEIDRVVRPSVAKSIVKQTNPNTSLTTLRRLARLTMRFGDFAEGFAYEEIIPALKYLIEQTDFEVLYYTTMAVDEFAFCGDKYKGLLIDGGILHHLIPLISHSHWYLQVKAIHAVSRFTAGTNEHRQAVWDSGFLNHYPNVLKDSDEIIREVVFLCLSHLAAGNRGLLCALIERGLFPQFDNQAVHECLPALAVDDLMKYDNCKVVLSEINWDLFSQLCICLDPDLLDVSVTLYSLSNILSKADGQQEEAKKRIEHVYGGVHFRTLEESQWSVNDDESRLSYHIMEDYFG</sequence>
<dbReference type="SUPFAM" id="SSF48371">
    <property type="entry name" value="ARM repeat"/>
    <property type="match status" value="1"/>
</dbReference>
<dbReference type="InterPro" id="IPR016024">
    <property type="entry name" value="ARM-type_fold"/>
</dbReference>
<organism evidence="4 5">
    <name type="scientific">Calicophoron daubneyi</name>
    <name type="common">Rumen fluke</name>
    <name type="synonym">Paramphistomum daubneyi</name>
    <dbReference type="NCBI Taxonomy" id="300641"/>
    <lineage>
        <taxon>Eukaryota</taxon>
        <taxon>Metazoa</taxon>
        <taxon>Spiralia</taxon>
        <taxon>Lophotrochozoa</taxon>
        <taxon>Platyhelminthes</taxon>
        <taxon>Trematoda</taxon>
        <taxon>Digenea</taxon>
        <taxon>Plagiorchiida</taxon>
        <taxon>Pronocephalata</taxon>
        <taxon>Paramphistomoidea</taxon>
        <taxon>Paramphistomidae</taxon>
        <taxon>Calicophoron</taxon>
    </lineage>
</organism>
<protein>
    <submittedName>
        <fullName evidence="4">Uncharacterized protein</fullName>
    </submittedName>
</protein>
<comment type="similarity">
    <text evidence="1">Belongs to the importin alpha family.</text>
</comment>
<accession>A0AAV2T417</accession>
<dbReference type="InterPro" id="IPR011989">
    <property type="entry name" value="ARM-like"/>
</dbReference>
<dbReference type="PANTHER" id="PTHR23316">
    <property type="entry name" value="IMPORTIN ALPHA"/>
    <property type="match status" value="1"/>
</dbReference>
<evidence type="ECO:0000313" key="5">
    <source>
        <dbReference type="Proteomes" id="UP001497525"/>
    </source>
</evidence>
<evidence type="ECO:0000256" key="3">
    <source>
        <dbReference type="ARBA" id="ARBA00022927"/>
    </source>
</evidence>
<evidence type="ECO:0000313" key="4">
    <source>
        <dbReference type="EMBL" id="CAL5131006.1"/>
    </source>
</evidence>
<dbReference type="Proteomes" id="UP001497525">
    <property type="component" value="Unassembled WGS sequence"/>
</dbReference>
<keyword evidence="2" id="KW-0813">Transport</keyword>
<name>A0AAV2T417_CALDB</name>
<dbReference type="GO" id="GO:0015031">
    <property type="term" value="P:protein transport"/>
    <property type="evidence" value="ECO:0007669"/>
    <property type="project" value="UniProtKB-KW"/>
</dbReference>
<dbReference type="Gene3D" id="1.25.10.10">
    <property type="entry name" value="Leucine-rich Repeat Variant"/>
    <property type="match status" value="1"/>
</dbReference>
<evidence type="ECO:0000256" key="1">
    <source>
        <dbReference type="ARBA" id="ARBA00010394"/>
    </source>
</evidence>
<evidence type="ECO:0000256" key="2">
    <source>
        <dbReference type="ARBA" id="ARBA00022448"/>
    </source>
</evidence>
<dbReference type="AlphaFoldDB" id="A0AAV2T417"/>
<gene>
    <name evidence="4" type="ORF">CDAUBV1_LOCUS3200</name>
</gene>
<proteinExistence type="inferred from homology"/>